<dbReference type="InterPro" id="IPR002942">
    <property type="entry name" value="S4_RNA-bd"/>
</dbReference>
<dbReference type="Gene3D" id="3.30.70.580">
    <property type="entry name" value="Pseudouridine synthase I, catalytic domain, N-terminal subdomain"/>
    <property type="match status" value="1"/>
</dbReference>
<dbReference type="PROSITE" id="PS50889">
    <property type="entry name" value="S4"/>
    <property type="match status" value="1"/>
</dbReference>
<feature type="compositionally biased region" description="Basic and acidic residues" evidence="7">
    <location>
        <begin position="333"/>
        <end position="350"/>
    </location>
</feature>
<evidence type="ECO:0000256" key="3">
    <source>
        <dbReference type="ARBA" id="ARBA00022884"/>
    </source>
</evidence>
<dbReference type="FunFam" id="3.10.290.10:FF:000003">
    <property type="entry name" value="Pseudouridine synthase"/>
    <property type="match status" value="1"/>
</dbReference>
<proteinExistence type="inferred from homology"/>
<dbReference type="AlphaFoldDB" id="A0A6N8DGW7"/>
<dbReference type="Gene3D" id="3.10.290.10">
    <property type="entry name" value="RNA-binding S4 domain"/>
    <property type="match status" value="1"/>
</dbReference>
<dbReference type="InterPro" id="IPR036986">
    <property type="entry name" value="S4_RNA-bd_sf"/>
</dbReference>
<feature type="compositionally biased region" description="Basic and acidic residues" evidence="7">
    <location>
        <begin position="542"/>
        <end position="552"/>
    </location>
</feature>
<comment type="catalytic activity">
    <reaction evidence="1">
        <text>a uridine in RNA = a pseudouridine in RNA</text>
        <dbReference type="Rhea" id="RHEA:48348"/>
        <dbReference type="Rhea" id="RHEA-COMP:12068"/>
        <dbReference type="Rhea" id="RHEA-COMP:12069"/>
        <dbReference type="ChEBI" id="CHEBI:65314"/>
        <dbReference type="ChEBI" id="CHEBI:65315"/>
    </reaction>
</comment>
<keyword evidence="3 5" id="KW-0694">RNA-binding</keyword>
<feature type="compositionally biased region" description="Basic and acidic residues" evidence="7">
    <location>
        <begin position="403"/>
        <end position="460"/>
    </location>
</feature>
<feature type="region of interest" description="Disordered" evidence="7">
    <location>
        <begin position="1"/>
        <end position="24"/>
    </location>
</feature>
<dbReference type="RefSeq" id="WP_155444216.1">
    <property type="nucleotide sequence ID" value="NZ_JAOQNR010000001.1"/>
</dbReference>
<dbReference type="EMBL" id="WNKS01000001">
    <property type="protein sequence ID" value="MTV29552.1"/>
    <property type="molecule type" value="Genomic_DNA"/>
</dbReference>
<dbReference type="GO" id="GO:0000455">
    <property type="term" value="P:enzyme-directed rRNA pseudouridine synthesis"/>
    <property type="evidence" value="ECO:0007669"/>
    <property type="project" value="UniProtKB-ARBA"/>
</dbReference>
<feature type="compositionally biased region" description="Basic and acidic residues" evidence="7">
    <location>
        <begin position="467"/>
        <end position="494"/>
    </location>
</feature>
<dbReference type="InterPro" id="IPR042092">
    <property type="entry name" value="PsdUridine_s_RsuA/RluB/E/F_cat"/>
</dbReference>
<evidence type="ECO:0000256" key="2">
    <source>
        <dbReference type="ARBA" id="ARBA00008348"/>
    </source>
</evidence>
<name>A0A6N8DGW7_RHOAC</name>
<dbReference type="PANTHER" id="PTHR47683">
    <property type="entry name" value="PSEUDOURIDINE SYNTHASE FAMILY PROTEIN-RELATED"/>
    <property type="match status" value="1"/>
</dbReference>
<feature type="compositionally biased region" description="Basic and acidic residues" evidence="7">
    <location>
        <begin position="303"/>
        <end position="326"/>
    </location>
</feature>
<evidence type="ECO:0000256" key="5">
    <source>
        <dbReference type="PROSITE-ProRule" id="PRU00182"/>
    </source>
</evidence>
<dbReference type="EC" id="5.4.99.-" evidence="6"/>
<protein>
    <recommendedName>
        <fullName evidence="6">Pseudouridine synthase</fullName>
        <ecNumber evidence="6">5.4.99.-</ecNumber>
    </recommendedName>
</protein>
<dbReference type="PROSITE" id="PS01149">
    <property type="entry name" value="PSI_RSU"/>
    <property type="match status" value="1"/>
</dbReference>
<evidence type="ECO:0000256" key="7">
    <source>
        <dbReference type="SAM" id="MobiDB-lite"/>
    </source>
</evidence>
<dbReference type="Pfam" id="PF00849">
    <property type="entry name" value="PseudoU_synth_2"/>
    <property type="match status" value="1"/>
</dbReference>
<evidence type="ECO:0000256" key="6">
    <source>
        <dbReference type="RuleBase" id="RU003887"/>
    </source>
</evidence>
<dbReference type="GO" id="GO:0003723">
    <property type="term" value="F:RNA binding"/>
    <property type="evidence" value="ECO:0007669"/>
    <property type="project" value="UniProtKB-KW"/>
</dbReference>
<reference evidence="9 10" key="1">
    <citation type="submission" date="2019-11" db="EMBL/GenBank/DDBJ databases">
        <title>Whole-genome sequence of a Rhodoblastus acidophilus DSM 142.</title>
        <authorList>
            <person name="Kyndt J.A."/>
            <person name="Meyer T.E."/>
        </authorList>
    </citation>
    <scope>NUCLEOTIDE SEQUENCE [LARGE SCALE GENOMIC DNA]</scope>
    <source>
        <strain evidence="9 10">DSM 142</strain>
    </source>
</reference>
<feature type="region of interest" description="Disordered" evidence="7">
    <location>
        <begin position="279"/>
        <end position="589"/>
    </location>
</feature>
<dbReference type="SUPFAM" id="SSF55120">
    <property type="entry name" value="Pseudouridine synthase"/>
    <property type="match status" value="1"/>
</dbReference>
<feature type="compositionally biased region" description="Basic and acidic residues" evidence="7">
    <location>
        <begin position="509"/>
        <end position="535"/>
    </location>
</feature>
<organism evidence="9 10">
    <name type="scientific">Rhodoblastus acidophilus</name>
    <name type="common">Rhodopseudomonas acidophila</name>
    <dbReference type="NCBI Taxonomy" id="1074"/>
    <lineage>
        <taxon>Bacteria</taxon>
        <taxon>Pseudomonadati</taxon>
        <taxon>Pseudomonadota</taxon>
        <taxon>Alphaproteobacteria</taxon>
        <taxon>Hyphomicrobiales</taxon>
        <taxon>Rhodoblastaceae</taxon>
        <taxon>Rhodoblastus</taxon>
    </lineage>
</organism>
<comment type="caution">
    <text evidence="9">The sequence shown here is derived from an EMBL/GenBank/DDBJ whole genome shotgun (WGS) entry which is preliminary data.</text>
</comment>
<dbReference type="Proteomes" id="UP000439113">
    <property type="component" value="Unassembled WGS sequence"/>
</dbReference>
<dbReference type="Pfam" id="PF01479">
    <property type="entry name" value="S4"/>
    <property type="match status" value="1"/>
</dbReference>
<gene>
    <name evidence="9" type="ORF">GJ654_00945</name>
</gene>
<sequence length="589" mass="63984">MTRDKDQKSGKKPPRSRPSRGKVLEAVDKAHEGERIAKVMARAGLCSRRDAEDWIAAGRVAVNGKVLESAALNVTEDDTVLVDGKPLATRERTRLFLFHKPRGLVTTDRDPEGRATVFDYIADNNPDLPRLMSIGRLDINTEGLLLLTNDGGLARVLELPSTGWLRRYRARANGATDQARLDTLKDGVTIDGIDYAGVEAKLDRVQGANVWITLGLREGKNREVKRLLEYLGLAVNRLIRVSYGPFQLGELPEGTVEEVKTRVLADQLGAKLAQEAGVDFDGPVIDRTPEPEPEVAPKARPPRAPEKVRPHRAAPEERRPGTEKPGPRKHVSALRDERVKAEKGPRRRIETGATADRNGRTVAVERVSVARRVEDAPVDSRNARRFRAEREGVEAKPAPRGRAGGDKEFRPRGQTAEGRDRSGKAFGGPRDESGGDRPFRRPRAESGAQEKFDRPRRDGGGKAFGGPRDESGGDKPFRPRGEGGERKTFGKPRGEAGGGKAFGASRGETGGDKLFRPRGEGGERKTFGKPRDEAGGGKSFRPRAESGGEKKFGGPRGETGAAKTFRRGPKPVGGAPRAGGGPKKPPRKS</sequence>
<dbReference type="InterPro" id="IPR018496">
    <property type="entry name" value="PsdUridine_synth_RsuA/RluB_CS"/>
</dbReference>
<dbReference type="InterPro" id="IPR006145">
    <property type="entry name" value="PsdUridine_synth_RsuA/RluA"/>
</dbReference>
<dbReference type="SMART" id="SM00363">
    <property type="entry name" value="S4"/>
    <property type="match status" value="1"/>
</dbReference>
<dbReference type="PANTHER" id="PTHR47683:SF3">
    <property type="entry name" value="RIBOSOMAL LARGE SUBUNIT PSEUDOURIDINE SYNTHASE B"/>
    <property type="match status" value="1"/>
</dbReference>
<dbReference type="InterPro" id="IPR020094">
    <property type="entry name" value="TruA/RsuA/RluB/E/F_N"/>
</dbReference>
<evidence type="ECO:0000256" key="4">
    <source>
        <dbReference type="ARBA" id="ARBA00023235"/>
    </source>
</evidence>
<accession>A0A6N8DGW7</accession>
<evidence type="ECO:0000259" key="8">
    <source>
        <dbReference type="SMART" id="SM00363"/>
    </source>
</evidence>
<comment type="similarity">
    <text evidence="2 6">Belongs to the pseudouridine synthase RsuA family.</text>
</comment>
<feature type="domain" description="RNA-binding S4" evidence="8">
    <location>
        <begin position="34"/>
        <end position="93"/>
    </location>
</feature>
<feature type="compositionally biased region" description="Basic residues" evidence="7">
    <location>
        <begin position="10"/>
        <end position="20"/>
    </location>
</feature>
<dbReference type="NCBIfam" id="TIGR00093">
    <property type="entry name" value="pseudouridine synthase"/>
    <property type="match status" value="1"/>
</dbReference>
<dbReference type="InterPro" id="IPR050343">
    <property type="entry name" value="RsuA_PseudoU_synthase"/>
</dbReference>
<dbReference type="CDD" id="cd00165">
    <property type="entry name" value="S4"/>
    <property type="match status" value="1"/>
</dbReference>
<keyword evidence="4 6" id="KW-0413">Isomerase</keyword>
<dbReference type="InterPro" id="IPR020103">
    <property type="entry name" value="PsdUridine_synth_cat_dom_sf"/>
</dbReference>
<dbReference type="GO" id="GO:0120159">
    <property type="term" value="F:rRNA pseudouridine synthase activity"/>
    <property type="evidence" value="ECO:0007669"/>
    <property type="project" value="UniProtKB-ARBA"/>
</dbReference>
<dbReference type="SUPFAM" id="SSF55174">
    <property type="entry name" value="Alpha-L RNA-binding motif"/>
    <property type="match status" value="1"/>
</dbReference>
<dbReference type="Gene3D" id="3.30.70.1560">
    <property type="entry name" value="Alpha-L RNA-binding motif"/>
    <property type="match status" value="1"/>
</dbReference>
<evidence type="ECO:0000256" key="1">
    <source>
        <dbReference type="ARBA" id="ARBA00000073"/>
    </source>
</evidence>
<evidence type="ECO:0000313" key="9">
    <source>
        <dbReference type="EMBL" id="MTV29552.1"/>
    </source>
</evidence>
<dbReference type="InterPro" id="IPR000748">
    <property type="entry name" value="PsdUridine_synth_RsuA/RluB/E/F"/>
</dbReference>
<dbReference type="OrthoDB" id="9807213at2"/>
<evidence type="ECO:0000313" key="10">
    <source>
        <dbReference type="Proteomes" id="UP000439113"/>
    </source>
</evidence>